<reference evidence="4 5" key="1">
    <citation type="submission" date="2011-07" db="EMBL/GenBank/DDBJ databases">
        <title>The complete genome of chromosome of Emticicia oligotrophica DSM 17448.</title>
        <authorList>
            <consortium name="US DOE Joint Genome Institute (JGI-PGF)"/>
            <person name="Lucas S."/>
            <person name="Han J."/>
            <person name="Lapidus A."/>
            <person name="Bruce D."/>
            <person name="Goodwin L."/>
            <person name="Pitluck S."/>
            <person name="Peters L."/>
            <person name="Kyrpides N."/>
            <person name="Mavromatis K."/>
            <person name="Ivanova N."/>
            <person name="Ovchinnikova G."/>
            <person name="Teshima H."/>
            <person name="Detter J.C."/>
            <person name="Tapia R."/>
            <person name="Han C."/>
            <person name="Land M."/>
            <person name="Hauser L."/>
            <person name="Markowitz V."/>
            <person name="Cheng J.-F."/>
            <person name="Hugenholtz P."/>
            <person name="Woyke T."/>
            <person name="Wu D."/>
            <person name="Tindall B."/>
            <person name="Pomrenke H."/>
            <person name="Brambilla E."/>
            <person name="Klenk H.-P."/>
            <person name="Eisen J.A."/>
        </authorList>
    </citation>
    <scope>NUCLEOTIDE SEQUENCE [LARGE SCALE GENOMIC DNA]</scope>
    <source>
        <strain evidence="4 5">DSM 17448</strain>
    </source>
</reference>
<dbReference type="EMBL" id="CP002961">
    <property type="protein sequence ID" value="AFK04139.1"/>
    <property type="molecule type" value="Genomic_DNA"/>
</dbReference>
<keyword evidence="5" id="KW-1185">Reference proteome</keyword>
<evidence type="ECO:0000259" key="2">
    <source>
        <dbReference type="PROSITE" id="PS50110"/>
    </source>
</evidence>
<feature type="domain" description="HTH LytTR-type" evidence="3">
    <location>
        <begin position="131"/>
        <end position="232"/>
    </location>
</feature>
<dbReference type="PANTHER" id="PTHR37299:SF1">
    <property type="entry name" value="STAGE 0 SPORULATION PROTEIN A HOMOLOG"/>
    <property type="match status" value="1"/>
</dbReference>
<dbReference type="Gene3D" id="2.40.50.1020">
    <property type="entry name" value="LytTr DNA-binding domain"/>
    <property type="match status" value="1"/>
</dbReference>
<dbReference type="Proteomes" id="UP000002875">
    <property type="component" value="Chromosome"/>
</dbReference>
<dbReference type="SUPFAM" id="SSF52172">
    <property type="entry name" value="CheY-like"/>
    <property type="match status" value="1"/>
</dbReference>
<dbReference type="InterPro" id="IPR046947">
    <property type="entry name" value="LytR-like"/>
</dbReference>
<evidence type="ECO:0000313" key="4">
    <source>
        <dbReference type="EMBL" id="AFK04139.1"/>
    </source>
</evidence>
<sequence>MSVKVMIIEDDPVWSLFVESIIEDSQYELIGTANTINKAQAIIEGFKPDIVISDIRIQDSTVFPYLFENANNDFLTIFMSSHLDEEIFNLSTKVSKSTYIVKPFHKFSLLAALDLLISKYPIAQPQDESFITVRGSQQQVKKINFNEIEWIEANGNYCFIHTKSNKKYARKKSLRSLIENLDSRFLRVHKAFLINKQYINRIELSNNIVMVGDNHIPLGRHYRKELNQFLEQR</sequence>
<gene>
    <name evidence="4" type="ordered locus">Emtol_3006</name>
</gene>
<evidence type="ECO:0000259" key="3">
    <source>
        <dbReference type="PROSITE" id="PS50930"/>
    </source>
</evidence>
<name>A0ABN4APB4_EMTOG</name>
<proteinExistence type="predicted"/>
<dbReference type="InterPro" id="IPR011006">
    <property type="entry name" value="CheY-like_superfamily"/>
</dbReference>
<dbReference type="SMART" id="SM00448">
    <property type="entry name" value="REC"/>
    <property type="match status" value="1"/>
</dbReference>
<dbReference type="Pfam" id="PF00072">
    <property type="entry name" value="Response_reg"/>
    <property type="match status" value="1"/>
</dbReference>
<evidence type="ECO:0000256" key="1">
    <source>
        <dbReference type="PROSITE-ProRule" id="PRU00169"/>
    </source>
</evidence>
<feature type="modified residue" description="4-aspartylphosphate" evidence="1">
    <location>
        <position position="54"/>
    </location>
</feature>
<dbReference type="Pfam" id="PF04397">
    <property type="entry name" value="LytTR"/>
    <property type="match status" value="1"/>
</dbReference>
<dbReference type="InterPro" id="IPR007492">
    <property type="entry name" value="LytTR_DNA-bd_dom"/>
</dbReference>
<evidence type="ECO:0000313" key="5">
    <source>
        <dbReference type="Proteomes" id="UP000002875"/>
    </source>
</evidence>
<keyword evidence="1" id="KW-0597">Phosphoprotein</keyword>
<dbReference type="Gene3D" id="3.40.50.2300">
    <property type="match status" value="1"/>
</dbReference>
<dbReference type="PROSITE" id="PS50930">
    <property type="entry name" value="HTH_LYTTR"/>
    <property type="match status" value="1"/>
</dbReference>
<organism evidence="4 5">
    <name type="scientific">Emticicia oligotrophica (strain DSM 17448 / CIP 109782 / MTCC 6937 / GPTSA100-15)</name>
    <dbReference type="NCBI Taxonomy" id="929562"/>
    <lineage>
        <taxon>Bacteria</taxon>
        <taxon>Pseudomonadati</taxon>
        <taxon>Bacteroidota</taxon>
        <taxon>Cytophagia</taxon>
        <taxon>Cytophagales</taxon>
        <taxon>Leadbetterellaceae</taxon>
        <taxon>Emticicia</taxon>
    </lineage>
</organism>
<feature type="domain" description="Response regulatory" evidence="2">
    <location>
        <begin position="4"/>
        <end position="117"/>
    </location>
</feature>
<protein>
    <submittedName>
        <fullName evidence="4">Two component transcriptional regulator, LytTR family</fullName>
    </submittedName>
</protein>
<accession>A0ABN4APB4</accession>
<dbReference type="PANTHER" id="PTHR37299">
    <property type="entry name" value="TRANSCRIPTIONAL REGULATOR-RELATED"/>
    <property type="match status" value="1"/>
</dbReference>
<dbReference type="SMART" id="SM00850">
    <property type="entry name" value="LytTR"/>
    <property type="match status" value="1"/>
</dbReference>
<dbReference type="PROSITE" id="PS50110">
    <property type="entry name" value="RESPONSE_REGULATORY"/>
    <property type="match status" value="1"/>
</dbReference>
<dbReference type="InterPro" id="IPR001789">
    <property type="entry name" value="Sig_transdc_resp-reg_receiver"/>
</dbReference>